<organism evidence="1 2">
    <name type="scientific">Arachis hypogaea</name>
    <name type="common">Peanut</name>
    <dbReference type="NCBI Taxonomy" id="3818"/>
    <lineage>
        <taxon>Eukaryota</taxon>
        <taxon>Viridiplantae</taxon>
        <taxon>Streptophyta</taxon>
        <taxon>Embryophyta</taxon>
        <taxon>Tracheophyta</taxon>
        <taxon>Spermatophyta</taxon>
        <taxon>Magnoliopsida</taxon>
        <taxon>eudicotyledons</taxon>
        <taxon>Gunneridae</taxon>
        <taxon>Pentapetalae</taxon>
        <taxon>rosids</taxon>
        <taxon>fabids</taxon>
        <taxon>Fabales</taxon>
        <taxon>Fabaceae</taxon>
        <taxon>Papilionoideae</taxon>
        <taxon>50 kb inversion clade</taxon>
        <taxon>dalbergioids sensu lato</taxon>
        <taxon>Dalbergieae</taxon>
        <taxon>Pterocarpus clade</taxon>
        <taxon>Arachis</taxon>
    </lineage>
</organism>
<accession>A0A445C2L2</accession>
<dbReference type="Proteomes" id="UP000289738">
    <property type="component" value="Chromosome A07"/>
</dbReference>
<dbReference type="STRING" id="3818.A0A445C2L2"/>
<sequence>MKRNCCLDLRLRSSSSHHRSIICRNEMLELHNKLVGIIHDGRSCMFDITELQARVIIWVASSQKVEERIVGIQTQALLMYASRGLSVKRSLQEFLQNRKRRCQSTHISDNHNHLN</sequence>
<evidence type="ECO:0000313" key="1">
    <source>
        <dbReference type="EMBL" id="RYR45131.1"/>
    </source>
</evidence>
<dbReference type="AlphaFoldDB" id="A0A445C2L2"/>
<proteinExistence type="predicted"/>
<reference evidence="1 2" key="1">
    <citation type="submission" date="2019-01" db="EMBL/GenBank/DDBJ databases">
        <title>Sequencing of cultivated peanut Arachis hypogaea provides insights into genome evolution and oil improvement.</title>
        <authorList>
            <person name="Chen X."/>
        </authorList>
    </citation>
    <scope>NUCLEOTIDE SEQUENCE [LARGE SCALE GENOMIC DNA]</scope>
    <source>
        <strain evidence="2">cv. Fuhuasheng</strain>
        <tissue evidence="1">Leaves</tissue>
    </source>
</reference>
<dbReference type="EMBL" id="SDMP01000007">
    <property type="protein sequence ID" value="RYR45131.1"/>
    <property type="molecule type" value="Genomic_DNA"/>
</dbReference>
<keyword evidence="2" id="KW-1185">Reference proteome</keyword>
<comment type="caution">
    <text evidence="1">The sequence shown here is derived from an EMBL/GenBank/DDBJ whole genome shotgun (WGS) entry which is preliminary data.</text>
</comment>
<gene>
    <name evidence="1" type="ORF">Ahy_A07g030991</name>
</gene>
<dbReference type="OrthoDB" id="782771at2759"/>
<evidence type="ECO:0000313" key="2">
    <source>
        <dbReference type="Proteomes" id="UP000289738"/>
    </source>
</evidence>
<protein>
    <submittedName>
        <fullName evidence="1">Uncharacterized protein</fullName>
    </submittedName>
</protein>
<name>A0A445C2L2_ARAHY</name>